<evidence type="ECO:0000313" key="2">
    <source>
        <dbReference type="EMBL" id="KAJ7716274.1"/>
    </source>
</evidence>
<feature type="compositionally biased region" description="Low complexity" evidence="1">
    <location>
        <begin position="69"/>
        <end position="87"/>
    </location>
</feature>
<comment type="caution">
    <text evidence="2">The sequence shown here is derived from an EMBL/GenBank/DDBJ whole genome shotgun (WGS) entry which is preliminary data.</text>
</comment>
<keyword evidence="3" id="KW-1185">Reference proteome</keyword>
<accession>A0AAD7MGH2</accession>
<evidence type="ECO:0000313" key="3">
    <source>
        <dbReference type="Proteomes" id="UP001215598"/>
    </source>
</evidence>
<protein>
    <submittedName>
        <fullName evidence="2">Uncharacterized protein</fullName>
    </submittedName>
</protein>
<reference evidence="2" key="1">
    <citation type="submission" date="2023-03" db="EMBL/GenBank/DDBJ databases">
        <title>Massive genome expansion in bonnet fungi (Mycena s.s.) driven by repeated elements and novel gene families across ecological guilds.</title>
        <authorList>
            <consortium name="Lawrence Berkeley National Laboratory"/>
            <person name="Harder C.B."/>
            <person name="Miyauchi S."/>
            <person name="Viragh M."/>
            <person name="Kuo A."/>
            <person name="Thoen E."/>
            <person name="Andreopoulos B."/>
            <person name="Lu D."/>
            <person name="Skrede I."/>
            <person name="Drula E."/>
            <person name="Henrissat B."/>
            <person name="Morin E."/>
            <person name="Kohler A."/>
            <person name="Barry K."/>
            <person name="LaButti K."/>
            <person name="Morin E."/>
            <person name="Salamov A."/>
            <person name="Lipzen A."/>
            <person name="Mereny Z."/>
            <person name="Hegedus B."/>
            <person name="Baldrian P."/>
            <person name="Stursova M."/>
            <person name="Weitz H."/>
            <person name="Taylor A."/>
            <person name="Grigoriev I.V."/>
            <person name="Nagy L.G."/>
            <person name="Martin F."/>
            <person name="Kauserud H."/>
        </authorList>
    </citation>
    <scope>NUCLEOTIDE SEQUENCE</scope>
    <source>
        <strain evidence="2">CBHHK182m</strain>
    </source>
</reference>
<sequence>MTTQDFEIIRTGEYWQSLRRAKIAREARQGQPAANPVASHDRIYTFVPGRAEPITSFLHADGSVLPVASSSSSSTSTQIRRTPAPAQTRPPAPTWPPVLLKGTNSMARVAAARAAAAEALLLARLSESPTTWRKQKLREEMADAERAIKKKIQTARCRGPIAASNSARTRVVEVHPSKVPFLKQYGKDWLFCCLMQDLRPVIALMVKEYIECFDYHPLHRASYGKGWTASLEKHEAVAFTRTLAKDLRHWFSSQDPRQFE</sequence>
<proteinExistence type="predicted"/>
<name>A0AAD7MGH2_9AGAR</name>
<dbReference type="AlphaFoldDB" id="A0AAD7MGH2"/>
<feature type="region of interest" description="Disordered" evidence="1">
    <location>
        <begin position="67"/>
        <end position="94"/>
    </location>
</feature>
<dbReference type="EMBL" id="JARKIB010000294">
    <property type="protein sequence ID" value="KAJ7716274.1"/>
    <property type="molecule type" value="Genomic_DNA"/>
</dbReference>
<gene>
    <name evidence="2" type="ORF">B0H16DRAFT_1476851</name>
</gene>
<evidence type="ECO:0000256" key="1">
    <source>
        <dbReference type="SAM" id="MobiDB-lite"/>
    </source>
</evidence>
<dbReference type="Proteomes" id="UP001215598">
    <property type="component" value="Unassembled WGS sequence"/>
</dbReference>
<organism evidence="2 3">
    <name type="scientific">Mycena metata</name>
    <dbReference type="NCBI Taxonomy" id="1033252"/>
    <lineage>
        <taxon>Eukaryota</taxon>
        <taxon>Fungi</taxon>
        <taxon>Dikarya</taxon>
        <taxon>Basidiomycota</taxon>
        <taxon>Agaricomycotina</taxon>
        <taxon>Agaricomycetes</taxon>
        <taxon>Agaricomycetidae</taxon>
        <taxon>Agaricales</taxon>
        <taxon>Marasmiineae</taxon>
        <taxon>Mycenaceae</taxon>
        <taxon>Mycena</taxon>
    </lineage>
</organism>